<sequence>MKTLIKNGTVVDGLNNPAEFLDVLIENDSIIAVGKDIQIPVEEIIDASGLYVTPGFIDTHTHTDLANFIPEGMKPKIMQGITTEIAGQCGLGVAPVPREKQSTFRSRLIIGNPDIQWRWETFAEYMTALEHHGLESNIMPFIPHGVLRWVVKGDSSESLTADDKVQMAELARASFKAGAKGLSLGLIYHPALFSKEEELQVMMEVAAEFDRPVAVHLRSESDTIIEAIDEIAALARKTGCRIHLSHLKLMGERNAWKLDDLLKKVDEYGYSFDHYPYNYGSTTLFSVLPPFLFDERSYEEALEDITLPDVRETIKDWFSEKILPDPSLSWDNVPALTGWHNVTITSLQTKENEKYLGKTIEACAQKTGQDPVDFMLDLLIQERGQVMMINHYMDISLMETILQRPDGMIGSDALMTGIPHPRVYGAYPRILNQYVFGSQMLSLELAIHKMTGLAAKTFEIHDRGVIQEGKKADIVIFSDQITDHGTESHPDQFASGIHHLFINGQSKIKEGIYQPTRAGVVLKA</sequence>
<dbReference type="GO" id="GO:0047421">
    <property type="term" value="F:N-acyl-D-glutamate deacylase activity"/>
    <property type="evidence" value="ECO:0007669"/>
    <property type="project" value="UniProtKB-EC"/>
</dbReference>
<dbReference type="Pfam" id="PF07969">
    <property type="entry name" value="Amidohydro_3"/>
    <property type="match status" value="2"/>
</dbReference>
<evidence type="ECO:0000313" key="2">
    <source>
        <dbReference type="EMBL" id="SMA50818.1"/>
    </source>
</evidence>
<dbReference type="GO" id="GO:0016812">
    <property type="term" value="F:hydrolase activity, acting on carbon-nitrogen (but not peptide) bonds, in cyclic amides"/>
    <property type="evidence" value="ECO:0007669"/>
    <property type="project" value="TreeGrafter"/>
</dbReference>
<dbReference type="CDD" id="cd01297">
    <property type="entry name" value="D-aminoacylase"/>
    <property type="match status" value="1"/>
</dbReference>
<dbReference type="OrthoDB" id="9815027at2"/>
<dbReference type="GO" id="GO:0005829">
    <property type="term" value="C:cytosol"/>
    <property type="evidence" value="ECO:0007669"/>
    <property type="project" value="TreeGrafter"/>
</dbReference>
<dbReference type="SUPFAM" id="SSF51556">
    <property type="entry name" value="Metallo-dependent hydrolases"/>
    <property type="match status" value="1"/>
</dbReference>
<organism evidence="2 3">
    <name type="scientific">Parendozoicomonas haliclonae</name>
    <dbReference type="NCBI Taxonomy" id="1960125"/>
    <lineage>
        <taxon>Bacteria</taxon>
        <taxon>Pseudomonadati</taxon>
        <taxon>Pseudomonadota</taxon>
        <taxon>Gammaproteobacteria</taxon>
        <taxon>Oceanospirillales</taxon>
        <taxon>Endozoicomonadaceae</taxon>
        <taxon>Parendozoicomonas</taxon>
    </lineage>
</organism>
<name>A0A1X7ART6_9GAMM</name>
<accession>A0A1X7ART6</accession>
<feature type="domain" description="Amidohydrolase 3" evidence="1">
    <location>
        <begin position="357"/>
        <end position="483"/>
    </location>
</feature>
<dbReference type="PANTHER" id="PTHR11647">
    <property type="entry name" value="HYDRANTOINASE/DIHYDROPYRIMIDINASE FAMILY MEMBER"/>
    <property type="match status" value="1"/>
</dbReference>
<dbReference type="EMBL" id="FWPT01000017">
    <property type="protein sequence ID" value="SMA50818.1"/>
    <property type="molecule type" value="Genomic_DNA"/>
</dbReference>
<dbReference type="InterPro" id="IPR011059">
    <property type="entry name" value="Metal-dep_hydrolase_composite"/>
</dbReference>
<keyword evidence="2" id="KW-0378">Hydrolase</keyword>
<evidence type="ECO:0000313" key="3">
    <source>
        <dbReference type="Proteomes" id="UP000196573"/>
    </source>
</evidence>
<dbReference type="InterPro" id="IPR050378">
    <property type="entry name" value="Metallo-dep_Hydrolases_sf"/>
</dbReference>
<keyword evidence="3" id="KW-1185">Reference proteome</keyword>
<dbReference type="RefSeq" id="WP_087113260.1">
    <property type="nucleotide sequence ID" value="NZ_CBCSCN010000015.1"/>
</dbReference>
<reference evidence="2 3" key="1">
    <citation type="submission" date="2017-03" db="EMBL/GenBank/DDBJ databases">
        <authorList>
            <person name="Afonso C.L."/>
            <person name="Miller P.J."/>
            <person name="Scott M.A."/>
            <person name="Spackman E."/>
            <person name="Goraichik I."/>
            <person name="Dimitrov K.M."/>
            <person name="Suarez D.L."/>
            <person name="Swayne D.E."/>
        </authorList>
    </citation>
    <scope>NUCLEOTIDE SEQUENCE [LARGE SCALE GENOMIC DNA]</scope>
    <source>
        <strain evidence="2">SB41UT1</strain>
    </source>
</reference>
<dbReference type="SUPFAM" id="SSF51338">
    <property type="entry name" value="Composite domain of metallo-dependent hydrolases"/>
    <property type="match status" value="2"/>
</dbReference>
<dbReference type="Proteomes" id="UP000196573">
    <property type="component" value="Unassembled WGS sequence"/>
</dbReference>
<evidence type="ECO:0000259" key="1">
    <source>
        <dbReference type="Pfam" id="PF07969"/>
    </source>
</evidence>
<dbReference type="InterPro" id="IPR013108">
    <property type="entry name" value="Amidohydro_3"/>
</dbReference>
<gene>
    <name evidence="2" type="ORF">EHSB41UT_04635</name>
</gene>
<dbReference type="EC" id="3.5.1.82" evidence="2"/>
<proteinExistence type="predicted"/>
<dbReference type="AlphaFoldDB" id="A0A1X7ART6"/>
<dbReference type="InterPro" id="IPR032466">
    <property type="entry name" value="Metal_Hydrolase"/>
</dbReference>
<protein>
    <submittedName>
        <fullName evidence="2">N-acyl-D-glutamate deacylase</fullName>
        <ecNumber evidence="2">3.5.1.82</ecNumber>
    </submittedName>
</protein>
<dbReference type="Gene3D" id="3.20.20.140">
    <property type="entry name" value="Metal-dependent hydrolases"/>
    <property type="match status" value="2"/>
</dbReference>
<feature type="domain" description="Amidohydrolase 3" evidence="1">
    <location>
        <begin position="43"/>
        <end position="249"/>
    </location>
</feature>
<dbReference type="PANTHER" id="PTHR11647:SF1">
    <property type="entry name" value="COLLAPSIN RESPONSE MEDIATOR PROTEIN"/>
    <property type="match status" value="1"/>
</dbReference>